<dbReference type="eggNOG" id="KOG3076">
    <property type="taxonomic scope" value="Eukaryota"/>
</dbReference>
<dbReference type="PROSITE" id="PS50975">
    <property type="entry name" value="ATP_GRASP"/>
    <property type="match status" value="1"/>
</dbReference>
<evidence type="ECO:0000256" key="16">
    <source>
        <dbReference type="RuleBase" id="RU363089"/>
    </source>
</evidence>
<dbReference type="PROSITE" id="PS00184">
    <property type="entry name" value="GARS"/>
    <property type="match status" value="1"/>
</dbReference>
<dbReference type="Pfam" id="PF00551">
    <property type="entry name" value="Formyl_trans_N"/>
    <property type="match status" value="1"/>
</dbReference>
<dbReference type="AlphaFoldDB" id="F4WZJ9"/>
<keyword evidence="19" id="KW-1185">Reference proteome</keyword>
<comment type="pathway">
    <text evidence="1 16">Purine metabolism; IMP biosynthesis via de novo pathway; 5-amino-1-(5-phospho-D-ribosyl)imidazole from N(2)-formyl-N(1)-(5-phospho-D-ribosyl)glycinamide: step 2/2.</text>
</comment>
<dbReference type="HAMAP" id="MF_00741">
    <property type="entry name" value="AIRS"/>
    <property type="match status" value="1"/>
</dbReference>
<dbReference type="SUPFAM" id="SSF53328">
    <property type="entry name" value="Formyltransferase"/>
    <property type="match status" value="1"/>
</dbReference>
<dbReference type="PANTHER" id="PTHR10520:SF12">
    <property type="entry name" value="TRIFUNCTIONAL PURINE BIOSYNTHETIC PROTEIN ADENOSINE-3"/>
    <property type="match status" value="1"/>
</dbReference>
<dbReference type="InParanoid" id="F4WZJ9"/>
<dbReference type="PROSITE" id="PS00373">
    <property type="entry name" value="GART"/>
    <property type="match status" value="1"/>
</dbReference>
<dbReference type="STRING" id="103372.F4WZJ9"/>
<dbReference type="Pfam" id="PF02769">
    <property type="entry name" value="AIRS_C"/>
    <property type="match status" value="1"/>
</dbReference>
<protein>
    <recommendedName>
        <fullName evidence="16">Trifunctional purine biosynthetic protein adenosine-3</fullName>
    </recommendedName>
    <domain>
        <recommendedName>
            <fullName evidence="16">Phosphoribosylamine--glycine ligase</fullName>
            <ecNumber evidence="16">6.3.4.13</ecNumber>
        </recommendedName>
        <alternativeName>
            <fullName evidence="16">Glycinamide ribonucleotide synthetase</fullName>
            <shortName evidence="16">GARS</shortName>
        </alternativeName>
        <alternativeName>
            <fullName evidence="16">Phosphoribosylglycinamide synthetase</fullName>
        </alternativeName>
    </domain>
    <domain>
        <recommendedName>
            <fullName evidence="16">Phosphoribosylformylglycinamidine cyclo-ligase</fullName>
            <ecNumber evidence="16">6.3.3.1</ecNumber>
        </recommendedName>
        <alternativeName>
            <fullName evidence="16">AIR synthase</fullName>
            <shortName evidence="16">AIRS</shortName>
        </alternativeName>
        <alternativeName>
            <fullName evidence="16">Phosphoribosyl-aminoimidazole synthetase</fullName>
        </alternativeName>
    </domain>
    <domain>
        <recommendedName>
            <fullName evidence="16">Phosphoribosylglycinamide formyltransferase</fullName>
            <ecNumber evidence="16">2.1.2.2</ecNumber>
        </recommendedName>
        <alternativeName>
            <fullName evidence="16">5'-phosphoribosylglycinamide transformylase</fullName>
        </alternativeName>
        <alternativeName>
            <fullName evidence="16">GAR transformylase</fullName>
            <shortName evidence="16">GART</shortName>
        </alternativeName>
    </domain>
</protein>
<dbReference type="InterPro" id="IPR037123">
    <property type="entry name" value="PRibGlycinamide_synth_C_sf"/>
</dbReference>
<dbReference type="InterPro" id="IPR000115">
    <property type="entry name" value="PRibGlycinamide_synth"/>
</dbReference>
<dbReference type="GO" id="GO:0005524">
    <property type="term" value="F:ATP binding"/>
    <property type="evidence" value="ECO:0007669"/>
    <property type="project" value="UniProtKB-UniRule"/>
</dbReference>
<organism evidence="19">
    <name type="scientific">Acromyrmex echinatior</name>
    <name type="common">Panamanian leafcutter ant</name>
    <name type="synonym">Acromyrmex octospinosus echinatior</name>
    <dbReference type="NCBI Taxonomy" id="103372"/>
    <lineage>
        <taxon>Eukaryota</taxon>
        <taxon>Metazoa</taxon>
        <taxon>Ecdysozoa</taxon>
        <taxon>Arthropoda</taxon>
        <taxon>Hexapoda</taxon>
        <taxon>Insecta</taxon>
        <taxon>Pterygota</taxon>
        <taxon>Neoptera</taxon>
        <taxon>Endopterygota</taxon>
        <taxon>Hymenoptera</taxon>
        <taxon>Apocrita</taxon>
        <taxon>Aculeata</taxon>
        <taxon>Formicoidea</taxon>
        <taxon>Formicidae</taxon>
        <taxon>Myrmicinae</taxon>
        <taxon>Acromyrmex</taxon>
    </lineage>
</organism>
<accession>F4WZJ9</accession>
<dbReference type="InterPro" id="IPR010918">
    <property type="entry name" value="PurM-like_C_dom"/>
</dbReference>
<comment type="pathway">
    <text evidence="3 16">Purine metabolism; IMP biosynthesis via de novo pathway; N(1)-(5-phospho-D-ribosyl)glycinamide from 5-phospho-alpha-D-ribose 1-diphosphate: step 2/2.</text>
</comment>
<dbReference type="SMART" id="SM01209">
    <property type="entry name" value="GARS_A"/>
    <property type="match status" value="1"/>
</dbReference>
<dbReference type="HAMAP" id="MF_00138">
    <property type="entry name" value="GARS"/>
    <property type="match status" value="1"/>
</dbReference>
<evidence type="ECO:0000256" key="2">
    <source>
        <dbReference type="ARBA" id="ARBA00005054"/>
    </source>
</evidence>
<dbReference type="Gene3D" id="3.90.600.10">
    <property type="entry name" value="Phosphoribosylglycinamide synthetase, C-terminal domain"/>
    <property type="match status" value="1"/>
</dbReference>
<dbReference type="NCBIfam" id="TIGR00877">
    <property type="entry name" value="purD"/>
    <property type="match status" value="1"/>
</dbReference>
<dbReference type="InterPro" id="IPR020559">
    <property type="entry name" value="PRibGlycinamide_synth_CS"/>
</dbReference>
<dbReference type="SMART" id="SM01210">
    <property type="entry name" value="GARS_C"/>
    <property type="match status" value="1"/>
</dbReference>
<comment type="similarity">
    <text evidence="4 16">In the N-terminal section; belongs to the GARS family.</text>
</comment>
<dbReference type="GO" id="GO:0004644">
    <property type="term" value="F:phosphoribosylglycinamide formyltransferase activity"/>
    <property type="evidence" value="ECO:0007669"/>
    <property type="project" value="UniProtKB-EC"/>
</dbReference>
<dbReference type="HAMAP" id="MF_01930">
    <property type="entry name" value="PurN"/>
    <property type="match status" value="1"/>
</dbReference>
<dbReference type="Gene3D" id="3.40.50.20">
    <property type="match status" value="1"/>
</dbReference>
<evidence type="ECO:0000256" key="6">
    <source>
        <dbReference type="ARBA" id="ARBA00008696"/>
    </source>
</evidence>
<dbReference type="FunFam" id="3.30.1330.10:FF:000001">
    <property type="entry name" value="Phosphoribosylformylglycinamidine cyclo-ligase"/>
    <property type="match status" value="1"/>
</dbReference>
<dbReference type="OrthoDB" id="2018833at2759"/>
<dbReference type="Pfam" id="PF02844">
    <property type="entry name" value="GARS_N"/>
    <property type="match status" value="1"/>
</dbReference>
<keyword evidence="7 16" id="KW-0436">Ligase</keyword>
<dbReference type="UniPathway" id="UPA00074">
    <property type="reaction ID" value="UER00125"/>
</dbReference>
<evidence type="ECO:0000313" key="18">
    <source>
        <dbReference type="EMBL" id="EGI60274.1"/>
    </source>
</evidence>
<dbReference type="Gene3D" id="3.90.650.10">
    <property type="entry name" value="PurM-like C-terminal domain"/>
    <property type="match status" value="1"/>
</dbReference>
<dbReference type="SUPFAM" id="SSF56042">
    <property type="entry name" value="PurM C-terminal domain-like"/>
    <property type="match status" value="1"/>
</dbReference>
<dbReference type="CDD" id="cd02196">
    <property type="entry name" value="PurM"/>
    <property type="match status" value="1"/>
</dbReference>
<dbReference type="EMBL" id="GL888480">
    <property type="protein sequence ID" value="EGI60274.1"/>
    <property type="molecule type" value="Genomic_DNA"/>
</dbReference>
<dbReference type="Gene3D" id="3.40.50.170">
    <property type="entry name" value="Formyl transferase, N-terminal domain"/>
    <property type="match status" value="1"/>
</dbReference>
<evidence type="ECO:0000256" key="5">
    <source>
        <dbReference type="ARBA" id="ARBA00008630"/>
    </source>
</evidence>
<dbReference type="PANTHER" id="PTHR10520">
    <property type="entry name" value="TRIFUNCTIONAL PURINE BIOSYNTHETIC PROTEIN ADENOSINE-3-RELATED"/>
    <property type="match status" value="1"/>
</dbReference>
<dbReference type="EC" id="6.3.3.1" evidence="16"/>
<keyword evidence="11 16" id="KW-0658">Purine biosynthesis</keyword>
<evidence type="ECO:0000256" key="13">
    <source>
        <dbReference type="ARBA" id="ARBA00023211"/>
    </source>
</evidence>
<dbReference type="InterPro" id="IPR011054">
    <property type="entry name" value="Rudment_hybrid_motif"/>
</dbReference>
<evidence type="ECO:0000256" key="1">
    <source>
        <dbReference type="ARBA" id="ARBA00004686"/>
    </source>
</evidence>
<comment type="catalytic activity">
    <reaction evidence="16">
        <text>N(1)-(5-phospho-beta-D-ribosyl)glycinamide + (6R)-10-formyltetrahydrofolate = N(2)-formyl-N(1)-(5-phospho-beta-D-ribosyl)glycinamide + (6S)-5,6,7,8-tetrahydrofolate + H(+)</text>
        <dbReference type="Rhea" id="RHEA:15053"/>
        <dbReference type="ChEBI" id="CHEBI:15378"/>
        <dbReference type="ChEBI" id="CHEBI:57453"/>
        <dbReference type="ChEBI" id="CHEBI:143788"/>
        <dbReference type="ChEBI" id="CHEBI:147286"/>
        <dbReference type="ChEBI" id="CHEBI:195366"/>
        <dbReference type="EC" id="2.1.2.2"/>
    </reaction>
</comment>
<sequence length="1036" mass="112106">MQTSYNNRDKSDALDLWSSNNFITNWSKMTQCTVLVIGSGGREHAICWKLSQSPCVKEILVAPGNIGIKEVNKVQLVDLNVKNTKEVSKWSKNNNVDLVVVGPEDPLAQGLADDLKNVGVKCFGPQKKAAQIEANKDWAKQFMDRNHIPTARWQGFTSAIDAKNFIKSAPFKALVIKASGLAAGKGVVVAKDQQEAYQAIDEMLNDKKFGIAGETVVVEELLEGEEVSVLAFTDGKTVVPMMPAQDHKRIFNGDFGPNTGGMGAYCPCPLLSETEYEEVKINVLQKAVDGLRKENIPFVGVLYAGLMLTEDGPKVLEFNCRFGDPETEVVLPLLASDLFTIMKACCDGTLSSSLVSWRENVSAVGVILASRGYPASSSKGQVITGTDEVTRKQDYFVFHSGTTVSSEAELVTNGGRVLITVSIAPTLAMAAARATQAAEYISFDGKQFRTDIAHKGIARSILQRGQLTYESSGVSIDAGDHLVSAIKPATCSTKRAGTIGAIGGFGGLFDVKAAGYKDPILVSGTDGVGTKLKIAIECKKHDTVGIDLVAMCVNDILAHNAEPLFFLDYFACGKLDVEVATKVINGITEGCKQAGCSLVGGETAEMPDMYPEGEYDLAGFAVGAAEKGNLLPCVNDIKEGDVIIGLPSSGIHSNGFSLVRKVLKLADKKFSDVAPFSRSNRTIGEELLEPTKIYVKSVIPALRTNLVKAFAHITGGGLTENIPRILPENLGVMLDAKKWNVLPIFSWLAAIGGINKYEMLRTFNCGIGAVLICSEKDKVEILAKLKHESPVVIGSVNTHYNRQARVHVENFEKVFEPEMKQYVPNLVATLSKPLKRVGVLISGSGTNLQSLINATQDPSQHIGAEIVLVISNKPGVEGLKRAERASIKTVVIKHTDYPSRETFDAAMNVELHAAGVEIVCLAGFMRILSQQFVKHWKGALLNIHPSLLPSFKGANAHKDVLAARVRVSGCTVHFVEVDIDSGAIVEQEVVPVFPDDTEKILQERVKTAEHRAYPRALKHLATDRIKLKEDGTLHWN</sequence>
<dbReference type="GO" id="GO:0006189">
    <property type="term" value="P:'de novo' IMP biosynthetic process"/>
    <property type="evidence" value="ECO:0007669"/>
    <property type="project" value="UniProtKB-UniRule"/>
</dbReference>
<keyword evidence="14 16" id="KW-0511">Multifunctional enzyme</keyword>
<dbReference type="Gene3D" id="3.30.1490.20">
    <property type="entry name" value="ATP-grasp fold, A domain"/>
    <property type="match status" value="1"/>
</dbReference>
<evidence type="ECO:0000259" key="17">
    <source>
        <dbReference type="PROSITE" id="PS50975"/>
    </source>
</evidence>
<dbReference type="Pfam" id="PF01071">
    <property type="entry name" value="GARS_A"/>
    <property type="match status" value="1"/>
</dbReference>
<dbReference type="Pfam" id="PF00586">
    <property type="entry name" value="AIRS"/>
    <property type="match status" value="1"/>
</dbReference>
<comment type="catalytic activity">
    <reaction evidence="16">
        <text>2-formamido-N(1)-(5-O-phospho-beta-D-ribosyl)acetamidine + ATP = 5-amino-1-(5-phospho-beta-D-ribosyl)imidazole + ADP + phosphate + H(+)</text>
        <dbReference type="Rhea" id="RHEA:23032"/>
        <dbReference type="ChEBI" id="CHEBI:15378"/>
        <dbReference type="ChEBI" id="CHEBI:30616"/>
        <dbReference type="ChEBI" id="CHEBI:43474"/>
        <dbReference type="ChEBI" id="CHEBI:137981"/>
        <dbReference type="ChEBI" id="CHEBI:147287"/>
        <dbReference type="ChEBI" id="CHEBI:456216"/>
        <dbReference type="EC" id="6.3.3.1"/>
    </reaction>
</comment>
<feature type="domain" description="ATP-grasp" evidence="17">
    <location>
        <begin position="140"/>
        <end position="347"/>
    </location>
</feature>
<dbReference type="SUPFAM" id="SSF52440">
    <property type="entry name" value="PreATP-grasp domain"/>
    <property type="match status" value="1"/>
</dbReference>
<dbReference type="InterPro" id="IPR020562">
    <property type="entry name" value="PRibGlycinamide_synth_N"/>
</dbReference>
<dbReference type="FunFam" id="3.30.470.20:FF:000018">
    <property type="entry name" value="Trifunctional purine biosynthetic protein adenosine-3"/>
    <property type="match status" value="1"/>
</dbReference>
<dbReference type="CDD" id="cd08645">
    <property type="entry name" value="FMT_core_GART"/>
    <property type="match status" value="1"/>
</dbReference>
<evidence type="ECO:0000256" key="7">
    <source>
        <dbReference type="ARBA" id="ARBA00022598"/>
    </source>
</evidence>
<dbReference type="Pfam" id="PF02843">
    <property type="entry name" value="GARS_C"/>
    <property type="match status" value="1"/>
</dbReference>
<dbReference type="eggNOG" id="KOG0237">
    <property type="taxonomic scope" value="Eukaryota"/>
</dbReference>
<comment type="catalytic activity">
    <reaction evidence="16">
        <text>5-phospho-beta-D-ribosylamine + glycine + ATP = N(1)-(5-phospho-beta-D-ribosyl)glycinamide + ADP + phosphate + H(+)</text>
        <dbReference type="Rhea" id="RHEA:17453"/>
        <dbReference type="ChEBI" id="CHEBI:15378"/>
        <dbReference type="ChEBI" id="CHEBI:30616"/>
        <dbReference type="ChEBI" id="CHEBI:43474"/>
        <dbReference type="ChEBI" id="CHEBI:57305"/>
        <dbReference type="ChEBI" id="CHEBI:58681"/>
        <dbReference type="ChEBI" id="CHEBI:143788"/>
        <dbReference type="ChEBI" id="CHEBI:456216"/>
        <dbReference type="EC" id="6.3.4.13"/>
    </reaction>
</comment>
<evidence type="ECO:0000256" key="15">
    <source>
        <dbReference type="PROSITE-ProRule" id="PRU00409"/>
    </source>
</evidence>
<dbReference type="InterPro" id="IPR016185">
    <property type="entry name" value="PreATP-grasp_dom_sf"/>
</dbReference>
<dbReference type="EC" id="6.3.4.13" evidence="16"/>
<reference evidence="18" key="1">
    <citation type="submission" date="2011-02" db="EMBL/GenBank/DDBJ databases">
        <title>The genome of the leaf-cutting ant Acromyrmex echinatior suggests key adaptations to social evolution and fungus farming.</title>
        <authorList>
            <person name="Nygaard S."/>
            <person name="Zhang G."/>
        </authorList>
    </citation>
    <scope>NUCLEOTIDE SEQUENCE</scope>
</reference>
<dbReference type="SUPFAM" id="SSF51246">
    <property type="entry name" value="Rudiment single hybrid motif"/>
    <property type="match status" value="1"/>
</dbReference>
<dbReference type="SUPFAM" id="SSF55326">
    <property type="entry name" value="PurM N-terminal domain-like"/>
    <property type="match status" value="1"/>
</dbReference>
<gene>
    <name evidence="18" type="ORF">G5I_11456</name>
</gene>
<dbReference type="InterPro" id="IPR020560">
    <property type="entry name" value="PRibGlycinamide_synth_C-dom"/>
</dbReference>
<name>F4WZJ9_ACREC</name>
<evidence type="ECO:0000256" key="3">
    <source>
        <dbReference type="ARBA" id="ARBA00005174"/>
    </source>
</evidence>
<comment type="similarity">
    <text evidence="6 16">In the central section; belongs to the AIR synthase family.</text>
</comment>
<dbReference type="InterPro" id="IPR036477">
    <property type="entry name" value="Formyl_transf_N_sf"/>
</dbReference>
<dbReference type="GO" id="GO:0046872">
    <property type="term" value="F:metal ion binding"/>
    <property type="evidence" value="ECO:0007669"/>
    <property type="project" value="UniProtKB-KW"/>
</dbReference>
<comment type="pathway">
    <text evidence="2 16">Purine metabolism; IMP biosynthesis via de novo pathway; N(2)-formyl-N(1)-(5-phospho-D-ribosyl)glycinamide from N(1)-(5-phospho-D-ribosyl)glycinamide (10-formyl THF route): step 1/1.</text>
</comment>
<dbReference type="InterPro" id="IPR020561">
    <property type="entry name" value="PRibGlycinamid_synth_ATP-grasp"/>
</dbReference>
<dbReference type="SUPFAM" id="SSF56059">
    <property type="entry name" value="Glutathione synthetase ATP-binding domain-like"/>
    <property type="match status" value="1"/>
</dbReference>
<dbReference type="EC" id="2.1.2.2" evidence="16"/>
<keyword evidence="9 16" id="KW-0479">Metal-binding</keyword>
<dbReference type="InterPro" id="IPR036676">
    <property type="entry name" value="PurM-like_C_sf"/>
</dbReference>
<dbReference type="Gene3D" id="3.30.1330.10">
    <property type="entry name" value="PurM-like, N-terminal domain"/>
    <property type="match status" value="1"/>
</dbReference>
<evidence type="ECO:0000256" key="12">
    <source>
        <dbReference type="ARBA" id="ARBA00022840"/>
    </source>
</evidence>
<comment type="similarity">
    <text evidence="5 16">In the C-terminal section; belongs to the GART family.</text>
</comment>
<dbReference type="GO" id="GO:0004641">
    <property type="term" value="F:phosphoribosylformylglycinamidine cyclo-ligase activity"/>
    <property type="evidence" value="ECO:0007669"/>
    <property type="project" value="UniProtKB-EC"/>
</dbReference>
<keyword evidence="12 15" id="KW-0067">ATP-binding</keyword>
<dbReference type="Proteomes" id="UP000007755">
    <property type="component" value="Unassembled WGS sequence"/>
</dbReference>
<dbReference type="FunFam" id="3.90.600.10:FF:000001">
    <property type="entry name" value="Trifunctional purine biosynthetic protein adenosine-3"/>
    <property type="match status" value="1"/>
</dbReference>
<dbReference type="GO" id="GO:0005829">
    <property type="term" value="C:cytosol"/>
    <property type="evidence" value="ECO:0007669"/>
    <property type="project" value="TreeGrafter"/>
</dbReference>
<evidence type="ECO:0000256" key="9">
    <source>
        <dbReference type="ARBA" id="ARBA00022723"/>
    </source>
</evidence>
<dbReference type="Gene3D" id="3.30.470.20">
    <property type="entry name" value="ATP-grasp fold, B domain"/>
    <property type="match status" value="1"/>
</dbReference>
<evidence type="ECO:0000256" key="4">
    <source>
        <dbReference type="ARBA" id="ARBA00007423"/>
    </source>
</evidence>
<dbReference type="InterPro" id="IPR036921">
    <property type="entry name" value="PurM-like_N_sf"/>
</dbReference>
<evidence type="ECO:0000256" key="8">
    <source>
        <dbReference type="ARBA" id="ARBA00022679"/>
    </source>
</evidence>
<evidence type="ECO:0000256" key="11">
    <source>
        <dbReference type="ARBA" id="ARBA00022755"/>
    </source>
</evidence>
<dbReference type="InterPro" id="IPR002376">
    <property type="entry name" value="Formyl_transf_N"/>
</dbReference>
<keyword evidence="8" id="KW-0808">Transferase</keyword>
<dbReference type="InterPro" id="IPR004607">
    <property type="entry name" value="GART"/>
</dbReference>
<dbReference type="InterPro" id="IPR001555">
    <property type="entry name" value="GART_AS"/>
</dbReference>
<keyword evidence="13 16" id="KW-0464">Manganese</keyword>
<dbReference type="InterPro" id="IPR013815">
    <property type="entry name" value="ATP_grasp_subdomain_1"/>
</dbReference>
<dbReference type="FunFam" id="3.40.50.170:FF:000006">
    <property type="entry name" value="Trifunctional purine biosynthetic protein adenosine-3"/>
    <property type="match status" value="1"/>
</dbReference>
<dbReference type="NCBIfam" id="TIGR00878">
    <property type="entry name" value="purM"/>
    <property type="match status" value="1"/>
</dbReference>
<keyword evidence="10 15" id="KW-0547">Nucleotide-binding</keyword>
<dbReference type="InterPro" id="IPR011761">
    <property type="entry name" value="ATP-grasp"/>
</dbReference>
<dbReference type="InterPro" id="IPR016188">
    <property type="entry name" value="PurM-like_N"/>
</dbReference>
<dbReference type="FunFam" id="3.30.1490.20:FF:000006">
    <property type="entry name" value="phosphoribosylamine--glycine ligase, chloroplastic-like"/>
    <property type="match status" value="1"/>
</dbReference>
<proteinExistence type="inferred from homology"/>
<dbReference type="FunCoup" id="F4WZJ9">
    <property type="interactions" value="1557"/>
</dbReference>
<dbReference type="GO" id="GO:0046084">
    <property type="term" value="P:adenine biosynthetic process"/>
    <property type="evidence" value="ECO:0007669"/>
    <property type="project" value="TreeGrafter"/>
</dbReference>
<dbReference type="FunFam" id="3.90.650.10:FF:000019">
    <property type="entry name" value="Trifunctional purine biosynthetic protein adenosine-3"/>
    <property type="match status" value="1"/>
</dbReference>
<evidence type="ECO:0000256" key="14">
    <source>
        <dbReference type="ARBA" id="ARBA00023268"/>
    </source>
</evidence>
<dbReference type="GO" id="GO:0004637">
    <property type="term" value="F:phosphoribosylamine-glycine ligase activity"/>
    <property type="evidence" value="ECO:0007669"/>
    <property type="project" value="UniProtKB-UniRule"/>
</dbReference>
<dbReference type="NCBIfam" id="TIGR00639">
    <property type="entry name" value="PurN"/>
    <property type="match status" value="1"/>
</dbReference>
<evidence type="ECO:0000313" key="19">
    <source>
        <dbReference type="Proteomes" id="UP000007755"/>
    </source>
</evidence>
<dbReference type="InterPro" id="IPR004733">
    <property type="entry name" value="PurM_cligase"/>
</dbReference>
<evidence type="ECO:0000256" key="10">
    <source>
        <dbReference type="ARBA" id="ARBA00022741"/>
    </source>
</evidence>
<dbReference type="FunFam" id="3.40.50.20:FF:000006">
    <property type="entry name" value="Phosphoribosylamine--glycine ligase, chloroplastic"/>
    <property type="match status" value="1"/>
</dbReference>